<dbReference type="GO" id="GO:0005524">
    <property type="term" value="F:ATP binding"/>
    <property type="evidence" value="ECO:0007669"/>
    <property type="project" value="UniProtKB-KW"/>
</dbReference>
<dbReference type="PROSITE" id="PS00178">
    <property type="entry name" value="AA_TRNA_LIGASE_I"/>
    <property type="match status" value="1"/>
</dbReference>
<protein>
    <recommendedName>
        <fullName evidence="9">Methionine--tRNA ligase, mitochondrial</fullName>
        <ecNumber evidence="3">6.1.1.10</ecNumber>
    </recommendedName>
    <alternativeName>
        <fullName evidence="10">Methionyl-tRNA synthetase</fullName>
    </alternativeName>
</protein>
<dbReference type="InterPro" id="IPR014729">
    <property type="entry name" value="Rossmann-like_a/b/a_fold"/>
</dbReference>
<dbReference type="InterPro" id="IPR033911">
    <property type="entry name" value="MetRS_core"/>
</dbReference>
<dbReference type="Gene3D" id="1.10.730.10">
    <property type="entry name" value="Isoleucyl-tRNA Synthetase, Domain 1"/>
    <property type="match status" value="1"/>
</dbReference>
<dbReference type="InParanoid" id="C5DCE9"/>
<evidence type="ECO:0000313" key="14">
    <source>
        <dbReference type="EMBL" id="CAR21460.1"/>
    </source>
</evidence>
<dbReference type="eggNOG" id="KOG0436">
    <property type="taxonomic scope" value="Eukaryota"/>
</dbReference>
<evidence type="ECO:0000259" key="13">
    <source>
        <dbReference type="Pfam" id="PF19303"/>
    </source>
</evidence>
<dbReference type="RefSeq" id="XP_002551898.1">
    <property type="nucleotide sequence ID" value="XM_002551852.1"/>
</dbReference>
<dbReference type="OMA" id="MDTQAFC"/>
<dbReference type="AlphaFoldDB" id="C5DCE9"/>
<dbReference type="InterPro" id="IPR001412">
    <property type="entry name" value="aa-tRNA-synth_I_CS"/>
</dbReference>
<evidence type="ECO:0000256" key="7">
    <source>
        <dbReference type="ARBA" id="ARBA00022917"/>
    </source>
</evidence>
<dbReference type="Pfam" id="PF19303">
    <property type="entry name" value="Anticodon_3"/>
    <property type="match status" value="1"/>
</dbReference>
<keyword evidence="15" id="KW-1185">Reference proteome</keyword>
<organism evidence="14 15">
    <name type="scientific">Lachancea thermotolerans (strain ATCC 56472 / CBS 6340 / NRRL Y-8284)</name>
    <name type="common">Yeast</name>
    <name type="synonym">Kluyveromyces thermotolerans</name>
    <dbReference type="NCBI Taxonomy" id="559295"/>
    <lineage>
        <taxon>Eukaryota</taxon>
        <taxon>Fungi</taxon>
        <taxon>Dikarya</taxon>
        <taxon>Ascomycota</taxon>
        <taxon>Saccharomycotina</taxon>
        <taxon>Saccharomycetes</taxon>
        <taxon>Saccharomycetales</taxon>
        <taxon>Saccharomycetaceae</taxon>
        <taxon>Lachancea</taxon>
    </lineage>
</organism>
<dbReference type="NCBIfam" id="TIGR00398">
    <property type="entry name" value="metG"/>
    <property type="match status" value="1"/>
</dbReference>
<dbReference type="FunCoup" id="C5DCE9">
    <property type="interactions" value="581"/>
</dbReference>
<dbReference type="Gene3D" id="2.170.220.10">
    <property type="match status" value="1"/>
</dbReference>
<accession>C5DCE9</accession>
<evidence type="ECO:0000313" key="15">
    <source>
        <dbReference type="Proteomes" id="UP000002036"/>
    </source>
</evidence>
<dbReference type="PRINTS" id="PR01041">
    <property type="entry name" value="TRNASYNTHMET"/>
</dbReference>
<dbReference type="CDD" id="cd00814">
    <property type="entry name" value="MetRS_core"/>
    <property type="match status" value="1"/>
</dbReference>
<dbReference type="PANTHER" id="PTHR43326:SF1">
    <property type="entry name" value="METHIONINE--TRNA LIGASE, MITOCHONDRIAL"/>
    <property type="match status" value="1"/>
</dbReference>
<keyword evidence="7 11" id="KW-0648">Protein biosynthesis</keyword>
<keyword evidence="8 11" id="KW-0030">Aminoacyl-tRNA synthetase</keyword>
<dbReference type="SUPFAM" id="SSF47323">
    <property type="entry name" value="Anticodon-binding domain of a subclass of class I aminoacyl-tRNA synthetases"/>
    <property type="match status" value="1"/>
</dbReference>
<dbReference type="PANTHER" id="PTHR43326">
    <property type="entry name" value="METHIONYL-TRNA SYNTHETASE"/>
    <property type="match status" value="1"/>
</dbReference>
<evidence type="ECO:0000256" key="3">
    <source>
        <dbReference type="ARBA" id="ARBA00012838"/>
    </source>
</evidence>
<dbReference type="GeneID" id="8290728"/>
<evidence type="ECO:0000256" key="4">
    <source>
        <dbReference type="ARBA" id="ARBA00022598"/>
    </source>
</evidence>
<feature type="domain" description="Methionyl-tRNA synthetase anticodon-binding" evidence="13">
    <location>
        <begin position="486"/>
        <end position="584"/>
    </location>
</feature>
<dbReference type="FunFam" id="2.170.220.10:FF:000002">
    <property type="entry name" value="Methionine--tRNA ligase"/>
    <property type="match status" value="1"/>
</dbReference>
<evidence type="ECO:0000256" key="2">
    <source>
        <dbReference type="ARBA" id="ARBA00005594"/>
    </source>
</evidence>
<dbReference type="STRING" id="559295.C5DCE9"/>
<evidence type="ECO:0000259" key="12">
    <source>
        <dbReference type="Pfam" id="PF09334"/>
    </source>
</evidence>
<evidence type="ECO:0000256" key="6">
    <source>
        <dbReference type="ARBA" id="ARBA00022840"/>
    </source>
</evidence>
<evidence type="ECO:0000256" key="10">
    <source>
        <dbReference type="ARBA" id="ARBA00030904"/>
    </source>
</evidence>
<comment type="similarity">
    <text evidence="2 11">Belongs to the class-I aminoacyl-tRNA synthetase family.</text>
</comment>
<dbReference type="InterPro" id="IPR023457">
    <property type="entry name" value="Met-tRNA_synth_2"/>
</dbReference>
<dbReference type="InterPro" id="IPR015413">
    <property type="entry name" value="Methionyl/Leucyl_tRNA_Synth"/>
</dbReference>
<evidence type="ECO:0000256" key="5">
    <source>
        <dbReference type="ARBA" id="ARBA00022741"/>
    </source>
</evidence>
<name>C5DCE9_LACTC</name>
<keyword evidence="4 11" id="KW-0436">Ligase</keyword>
<gene>
    <name evidence="14" type="ordered locus">KLTH0B02486g</name>
</gene>
<dbReference type="HOGENOM" id="CLU_009710_9_0_1"/>
<dbReference type="EC" id="6.1.1.10" evidence="3"/>
<dbReference type="InterPro" id="IPR009080">
    <property type="entry name" value="tRNAsynth_Ia_anticodon-bd"/>
</dbReference>
<keyword evidence="5 11" id="KW-0547">Nucleotide-binding</keyword>
<evidence type="ECO:0000256" key="9">
    <source>
        <dbReference type="ARBA" id="ARBA00026124"/>
    </source>
</evidence>
<dbReference type="GO" id="GO:0004825">
    <property type="term" value="F:methionine-tRNA ligase activity"/>
    <property type="evidence" value="ECO:0007669"/>
    <property type="project" value="UniProtKB-EC"/>
</dbReference>
<dbReference type="GO" id="GO:0006431">
    <property type="term" value="P:methionyl-tRNA aminoacylation"/>
    <property type="evidence" value="ECO:0007669"/>
    <property type="project" value="InterPro"/>
</dbReference>
<dbReference type="GO" id="GO:0005737">
    <property type="term" value="C:cytoplasm"/>
    <property type="evidence" value="ECO:0007669"/>
    <property type="project" value="UniProtKB-SubCell"/>
</dbReference>
<feature type="domain" description="Methionyl/Leucyl tRNA synthetase" evidence="12">
    <location>
        <begin position="63"/>
        <end position="455"/>
    </location>
</feature>
<dbReference type="Proteomes" id="UP000002036">
    <property type="component" value="Chromosome B"/>
</dbReference>
<reference evidence="14 15" key="1">
    <citation type="journal article" date="2009" name="Genome Res.">
        <title>Comparative genomics of protoploid Saccharomycetaceae.</title>
        <authorList>
            <consortium name="The Genolevures Consortium"/>
            <person name="Souciet J.-L."/>
            <person name="Dujon B."/>
            <person name="Gaillardin C."/>
            <person name="Johnston M."/>
            <person name="Baret P.V."/>
            <person name="Cliften P."/>
            <person name="Sherman D.J."/>
            <person name="Weissenbach J."/>
            <person name="Westhof E."/>
            <person name="Wincker P."/>
            <person name="Jubin C."/>
            <person name="Poulain J."/>
            <person name="Barbe V."/>
            <person name="Segurens B."/>
            <person name="Artiguenave F."/>
            <person name="Anthouard V."/>
            <person name="Vacherie B."/>
            <person name="Val M.-E."/>
            <person name="Fulton R.S."/>
            <person name="Minx P."/>
            <person name="Wilson R."/>
            <person name="Durrens P."/>
            <person name="Jean G."/>
            <person name="Marck C."/>
            <person name="Martin T."/>
            <person name="Nikolski M."/>
            <person name="Rolland T."/>
            <person name="Seret M.-L."/>
            <person name="Casaregola S."/>
            <person name="Despons L."/>
            <person name="Fairhead C."/>
            <person name="Fischer G."/>
            <person name="Lafontaine I."/>
            <person name="Leh V."/>
            <person name="Lemaire M."/>
            <person name="de Montigny J."/>
            <person name="Neuveglise C."/>
            <person name="Thierry A."/>
            <person name="Blanc-Lenfle I."/>
            <person name="Bleykasten C."/>
            <person name="Diffels J."/>
            <person name="Fritsch E."/>
            <person name="Frangeul L."/>
            <person name="Goeffon A."/>
            <person name="Jauniaux N."/>
            <person name="Kachouri-Lafond R."/>
            <person name="Payen C."/>
            <person name="Potier S."/>
            <person name="Pribylova L."/>
            <person name="Ozanne C."/>
            <person name="Richard G.-F."/>
            <person name="Sacerdot C."/>
            <person name="Straub M.-L."/>
            <person name="Talla E."/>
        </authorList>
    </citation>
    <scope>NUCLEOTIDE SEQUENCE [LARGE SCALE GENOMIC DNA]</scope>
    <source>
        <strain evidence="15">ATCC 56472 / CBS 6340 / NRRL Y-8284</strain>
    </source>
</reference>
<dbReference type="KEGG" id="lth:KLTH0B02486g"/>
<keyword evidence="6 11" id="KW-0067">ATP-binding</keyword>
<comment type="subcellular location">
    <subcellularLocation>
        <location evidence="1">Cytoplasm</location>
    </subcellularLocation>
</comment>
<evidence type="ECO:0000256" key="1">
    <source>
        <dbReference type="ARBA" id="ARBA00004496"/>
    </source>
</evidence>
<dbReference type="Gene3D" id="3.40.50.620">
    <property type="entry name" value="HUPs"/>
    <property type="match status" value="1"/>
</dbReference>
<sequence length="621" mass="71023">MWGTSIRIVVAHSTPKGLRFWCISLFRKIINASHFKSRKPVRRTSTMPPSRGVPARLKGALFHITTPIFYPNARPHLGHLYSSLLCDVTKRWRAMQGYNTLFTTGTDEHGLKIQNASEKNGYSNPKQFVDVLYREFVKLDQMANISYTRFIRTTDYDHVRAVRELWNRCWESGYIYKGEHEGWYSISDECFYPESKVVQLQGDGQELPFGSPEIRKDGKFINTETRNGVVYHSETNYFFKLSSFQNRLLTFLEKENPHFISPPSRRDQIINELRGSKLRDLSISRPSSRIKWGIDVPQDPSQKIYVWFDALCNYLTSVGGLQAVLDNSPAAVKHTITSQLKMPRNWWVNTTHIIGKDIAKFHAIYWPCFLMAAGIPLPKQIIVHGHWLSGGVKMSKSVGNVVDPLDMILHYECDPVRWYLLENSHIEADGDFREERLHATREQIVSKWGNLLNRCCSNKFNIPRAVETFASQAANPENNAATLIGTEAQESYRELIQLLQTLPELFSSHMRQLETRSALKLLWDVIGKANAFVQTSTPWLKSGEEQDLIIFTAIEVVRITSILAQPIMPTLSNALLDRIGVDTENRDLSRTRLGADTLYGKGSNDKGREVPIKKVNFRGTT</sequence>
<dbReference type="InterPro" id="IPR014758">
    <property type="entry name" value="Met-tRNA_synth"/>
</dbReference>
<dbReference type="InterPro" id="IPR041872">
    <property type="entry name" value="Anticodon_Met"/>
</dbReference>
<evidence type="ECO:0000256" key="8">
    <source>
        <dbReference type="ARBA" id="ARBA00023146"/>
    </source>
</evidence>
<evidence type="ECO:0000256" key="11">
    <source>
        <dbReference type="RuleBase" id="RU363039"/>
    </source>
</evidence>
<dbReference type="OrthoDB" id="24670at2759"/>
<dbReference type="Pfam" id="PF09334">
    <property type="entry name" value="tRNA-synt_1g"/>
    <property type="match status" value="1"/>
</dbReference>
<dbReference type="SUPFAM" id="SSF52374">
    <property type="entry name" value="Nucleotidylyl transferase"/>
    <property type="match status" value="1"/>
</dbReference>
<proteinExistence type="inferred from homology"/>
<dbReference type="EMBL" id="CU928166">
    <property type="protein sequence ID" value="CAR21460.1"/>
    <property type="molecule type" value="Genomic_DNA"/>
</dbReference>